<dbReference type="AlphaFoldDB" id="A0AAD1KP37"/>
<protein>
    <submittedName>
        <fullName evidence="1">Uncharacterized protein</fullName>
    </submittedName>
</protein>
<evidence type="ECO:0000313" key="2">
    <source>
        <dbReference type="Proteomes" id="UP000825072"/>
    </source>
</evidence>
<reference evidence="1" key="1">
    <citation type="submission" date="2021-06" db="EMBL/GenBank/DDBJ databases">
        <title>Genome sequence of Cutibacterium modestum strain KB17-24694.</title>
        <authorList>
            <person name="Dekio I."/>
            <person name="Asahina A."/>
            <person name="Nishida M."/>
        </authorList>
    </citation>
    <scope>NUCLEOTIDE SEQUENCE</scope>
    <source>
        <strain evidence="1">KB17-24694</strain>
    </source>
</reference>
<organism evidence="1 2">
    <name type="scientific">Cutibacterium modestum</name>
    <dbReference type="NCBI Taxonomy" id="2559073"/>
    <lineage>
        <taxon>Bacteria</taxon>
        <taxon>Bacillati</taxon>
        <taxon>Actinomycetota</taxon>
        <taxon>Actinomycetes</taxon>
        <taxon>Propionibacteriales</taxon>
        <taxon>Propionibacteriaceae</taxon>
        <taxon>Cutibacterium</taxon>
    </lineage>
</organism>
<dbReference type="Proteomes" id="UP000825072">
    <property type="component" value="Chromosome 1"/>
</dbReference>
<gene>
    <name evidence="1" type="ORF">KB1_14400</name>
</gene>
<name>A0AAD1KP37_9ACTN</name>
<dbReference type="RefSeq" id="WP_244999417.1">
    <property type="nucleotide sequence ID" value="NZ_AP024747.1"/>
</dbReference>
<dbReference type="EMBL" id="AP024747">
    <property type="protein sequence ID" value="BCY25450.1"/>
    <property type="molecule type" value="Genomic_DNA"/>
</dbReference>
<evidence type="ECO:0000313" key="1">
    <source>
        <dbReference type="EMBL" id="BCY25450.1"/>
    </source>
</evidence>
<sequence>MDTDLPLDQRKVAFAVAFADIVKVTGESPDAAANLVETAPCRSIWRVEGPGHPQVTASADPLS</sequence>
<proteinExistence type="predicted"/>
<accession>A0AAD1KP37</accession>